<feature type="transmembrane region" description="Helical" evidence="1">
    <location>
        <begin position="25"/>
        <end position="42"/>
    </location>
</feature>
<dbReference type="Proteomes" id="UP000637757">
    <property type="component" value="Unassembled WGS sequence"/>
</dbReference>
<feature type="transmembrane region" description="Helical" evidence="1">
    <location>
        <begin position="158"/>
        <end position="182"/>
    </location>
</feature>
<feature type="transmembrane region" description="Helical" evidence="1">
    <location>
        <begin position="135"/>
        <end position="152"/>
    </location>
</feature>
<keyword evidence="3" id="KW-1185">Reference proteome</keyword>
<keyword evidence="1" id="KW-1133">Transmembrane helix</keyword>
<proteinExistence type="predicted"/>
<keyword evidence="1" id="KW-0812">Transmembrane</keyword>
<dbReference type="Pfam" id="PF14897">
    <property type="entry name" value="EpsG"/>
    <property type="match status" value="1"/>
</dbReference>
<feature type="transmembrane region" description="Helical" evidence="1">
    <location>
        <begin position="235"/>
        <end position="255"/>
    </location>
</feature>
<dbReference type="InterPro" id="IPR049458">
    <property type="entry name" value="EpsG-like"/>
</dbReference>
<feature type="transmembrane region" description="Helical" evidence="1">
    <location>
        <begin position="85"/>
        <end position="105"/>
    </location>
</feature>
<organism evidence="2 3">
    <name type="scientific">Enterococcus lacertideformus</name>
    <dbReference type="NCBI Taxonomy" id="2771493"/>
    <lineage>
        <taxon>Bacteria</taxon>
        <taxon>Bacillati</taxon>
        <taxon>Bacillota</taxon>
        <taxon>Bacilli</taxon>
        <taxon>Lactobacillales</taxon>
        <taxon>Enterococcaceae</taxon>
        <taxon>Enterococcus</taxon>
    </lineage>
</organism>
<comment type="caution">
    <text evidence="2">The sequence shown here is derived from an EMBL/GenBank/DDBJ whole genome shotgun (WGS) entry which is preliminary data.</text>
</comment>
<name>A0A931FBL3_9ENTE</name>
<keyword evidence="1" id="KW-0472">Membrane</keyword>
<accession>A0A931FBL3</accession>
<feature type="transmembrane region" description="Helical" evidence="1">
    <location>
        <begin position="267"/>
        <end position="287"/>
    </location>
</feature>
<protein>
    <submittedName>
        <fullName evidence="2">EpsG family protein</fullName>
    </submittedName>
</protein>
<reference evidence="2" key="1">
    <citation type="submission" date="2020-09" db="EMBL/GenBank/DDBJ databases">
        <title>Genomic insights into the novelty and pathogenicity of a unique biofilm-forming Enterococcus sp. bacteria (Enterococcus lacertideformus) identified in reptiles.</title>
        <authorList>
            <person name="Agius J.E."/>
            <person name="Phalen D.N."/>
            <person name="Rose K."/>
            <person name="Eden J.-S."/>
        </authorList>
    </citation>
    <scope>NUCLEOTIDE SEQUENCE</scope>
    <source>
        <strain evidence="2">PHRS 0518</strain>
    </source>
</reference>
<sequence>MEIYLLFFLLLLASSLFELTRKKPLFFWVSVICMILFAGLRYKTGYDFDSYSRIYDSVTSLGSIFSKTIPAEPGFLFLNYLFKSLGFDFGTFVLFFSIISMLLLANFTIRFSQFPSFVLLYYYSRFFLVRDMGQIRSAFVAIICLYALPYIQKREFSKILMISIFASLFHVVGLFLIPAYLFSILIGELNEKKVLATVSLSAFIGLIFFRPQLFLWLIPTRYAGYFVGAYVNGKWLLNPVFIMQLMILVVSVILFQNEQEKYKKIMNTILQWYLISTCLLILFGPLATVGGRISTIFATSEILVVPYLFSRLFKHKILSVSLFYIFCFCIFVLIFIISGAYNSYIPYLTQF</sequence>
<dbReference type="AlphaFoldDB" id="A0A931FBL3"/>
<gene>
    <name evidence="2" type="ORF">IC227_04225</name>
</gene>
<dbReference type="EMBL" id="JADAKE010000013">
    <property type="protein sequence ID" value="MBF8807723.1"/>
    <property type="molecule type" value="Genomic_DNA"/>
</dbReference>
<feature type="transmembrane region" description="Helical" evidence="1">
    <location>
        <begin position="322"/>
        <end position="341"/>
    </location>
</feature>
<evidence type="ECO:0000313" key="2">
    <source>
        <dbReference type="EMBL" id="MBF8807723.1"/>
    </source>
</evidence>
<evidence type="ECO:0000256" key="1">
    <source>
        <dbReference type="SAM" id="Phobius"/>
    </source>
</evidence>
<evidence type="ECO:0000313" key="3">
    <source>
        <dbReference type="Proteomes" id="UP000637757"/>
    </source>
</evidence>
<feature type="transmembrane region" description="Helical" evidence="1">
    <location>
        <begin position="194"/>
        <end position="215"/>
    </location>
</feature>